<keyword evidence="3" id="KW-1185">Reference proteome</keyword>
<dbReference type="eggNOG" id="ENOG50301Z1">
    <property type="taxonomic scope" value="Bacteria"/>
</dbReference>
<organism evidence="2 3">
    <name type="scientific">Chondromyces apiculatus DSM 436</name>
    <dbReference type="NCBI Taxonomy" id="1192034"/>
    <lineage>
        <taxon>Bacteria</taxon>
        <taxon>Pseudomonadati</taxon>
        <taxon>Myxococcota</taxon>
        <taxon>Polyangia</taxon>
        <taxon>Polyangiales</taxon>
        <taxon>Polyangiaceae</taxon>
        <taxon>Chondromyces</taxon>
    </lineage>
</organism>
<dbReference type="Proteomes" id="UP000019678">
    <property type="component" value="Unassembled WGS sequence"/>
</dbReference>
<comment type="caution">
    <text evidence="2">The sequence shown here is derived from an EMBL/GenBank/DDBJ whole genome shotgun (WGS) entry which is preliminary data.</text>
</comment>
<dbReference type="OrthoDB" id="5380712at2"/>
<evidence type="ECO:0008006" key="4">
    <source>
        <dbReference type="Google" id="ProtNLM"/>
    </source>
</evidence>
<evidence type="ECO:0000313" key="3">
    <source>
        <dbReference type="Proteomes" id="UP000019678"/>
    </source>
</evidence>
<dbReference type="PROSITE" id="PS51257">
    <property type="entry name" value="PROKAR_LIPOPROTEIN"/>
    <property type="match status" value="1"/>
</dbReference>
<evidence type="ECO:0000313" key="2">
    <source>
        <dbReference type="EMBL" id="EYF00961.1"/>
    </source>
</evidence>
<name>A0A017SXC3_9BACT</name>
<dbReference type="STRING" id="1192034.CAP_8829"/>
<accession>A0A017SXC3</accession>
<feature type="chain" id="PRO_5001496123" description="Peptidase C-terminal archaeal/bacterial domain-containing protein" evidence="1">
    <location>
        <begin position="21"/>
        <end position="342"/>
    </location>
</feature>
<protein>
    <recommendedName>
        <fullName evidence="4">Peptidase C-terminal archaeal/bacterial domain-containing protein</fullName>
    </recommendedName>
</protein>
<evidence type="ECO:0000256" key="1">
    <source>
        <dbReference type="SAM" id="SignalP"/>
    </source>
</evidence>
<dbReference type="RefSeq" id="WP_044250162.1">
    <property type="nucleotide sequence ID" value="NZ_ASRX01000093.1"/>
</dbReference>
<keyword evidence="1" id="KW-0732">Signal</keyword>
<reference evidence="2 3" key="1">
    <citation type="submission" date="2013-05" db="EMBL/GenBank/DDBJ databases">
        <title>Genome assembly of Chondromyces apiculatus DSM 436.</title>
        <authorList>
            <person name="Sharma G."/>
            <person name="Khatri I."/>
            <person name="Kaur C."/>
            <person name="Mayilraj S."/>
            <person name="Subramanian S."/>
        </authorList>
    </citation>
    <scope>NUCLEOTIDE SEQUENCE [LARGE SCALE GENOMIC DNA]</scope>
    <source>
        <strain evidence="2 3">DSM 436</strain>
    </source>
</reference>
<proteinExistence type="predicted"/>
<feature type="signal peptide" evidence="1">
    <location>
        <begin position="1"/>
        <end position="20"/>
    </location>
</feature>
<sequence length="342" mass="36599">MKRSLSWMNACAWMLPVALLGGCGGMVGDEVEPGFEDALAPVGEAASALLAPPPPPASGNIADSTTYLGPLAIGSAVQTSFTTSPQYYAFGLQVPSHAQLKLEVTHLGSSNGLDTSLFLYGPRDASGANGSYGVTPVALDDEDGYGSLSRIKVVSLEQGGDYLAVVSSASGAGKQFRLQADCAGWSCLPSPAPTAPSTAALDFLELDVASSIQAQLDAANGHDGVNSELRTFDFGWPYAGEPSLDQAVKEALKQGYDYRYKYDTGPLTLTYADFFGYMVSFYRGLHPEILAEYGNGTEAVQVRRYYRTYQTGPNGDHWDSLFIILFPQSHKVVVYEQSMYEI</sequence>
<dbReference type="AlphaFoldDB" id="A0A017SXC3"/>
<gene>
    <name evidence="2" type="ORF">CAP_8829</name>
</gene>
<dbReference type="EMBL" id="ASRX01000093">
    <property type="protein sequence ID" value="EYF00961.1"/>
    <property type="molecule type" value="Genomic_DNA"/>
</dbReference>